<feature type="transmembrane region" description="Helical" evidence="1">
    <location>
        <begin position="79"/>
        <end position="98"/>
    </location>
</feature>
<feature type="transmembrane region" description="Helical" evidence="1">
    <location>
        <begin position="20"/>
        <end position="45"/>
    </location>
</feature>
<protein>
    <submittedName>
        <fullName evidence="2">Iron transporter</fullName>
    </submittedName>
</protein>
<comment type="caution">
    <text evidence="2">The sequence shown here is derived from an EMBL/GenBank/DDBJ whole genome shotgun (WGS) entry which is preliminary data.</text>
</comment>
<name>A0ABS3TLN0_9PSED</name>
<keyword evidence="1" id="KW-1133">Transmembrane helix</keyword>
<sequence>MATRSGTCDGRWRHAGAVALRVLAAVPGGYLVSYALTAGLAALLPLERPDAALVATLPSFAIYLGILLWTFATPRPGRLWLGLLLLAALAVAVAGWPGEGRP</sequence>
<proteinExistence type="predicted"/>
<feature type="transmembrane region" description="Helical" evidence="1">
    <location>
        <begin position="51"/>
        <end position="72"/>
    </location>
</feature>
<reference evidence="2 3" key="1">
    <citation type="submission" date="2020-12" db="EMBL/GenBank/DDBJ databases">
        <title>Pseudomonas schmalbachii sp. nov. isolated from millipede gut.</title>
        <authorList>
            <person name="Shelomi M."/>
        </authorList>
    </citation>
    <scope>NUCLEOTIDE SEQUENCE [LARGE SCALE GENOMIC DNA]</scope>
    <source>
        <strain evidence="2 3">Milli4</strain>
    </source>
</reference>
<evidence type="ECO:0000256" key="1">
    <source>
        <dbReference type="SAM" id="Phobius"/>
    </source>
</evidence>
<accession>A0ABS3TLN0</accession>
<dbReference type="RefSeq" id="WP_208312088.1">
    <property type="nucleotide sequence ID" value="NZ_JAELYA010000001.1"/>
</dbReference>
<evidence type="ECO:0000313" key="3">
    <source>
        <dbReference type="Proteomes" id="UP000669060"/>
    </source>
</evidence>
<gene>
    <name evidence="2" type="ORF">JFY56_03585</name>
</gene>
<dbReference type="Proteomes" id="UP000669060">
    <property type="component" value="Unassembled WGS sequence"/>
</dbReference>
<dbReference type="EMBL" id="JAELYA010000001">
    <property type="protein sequence ID" value="MBO3274298.1"/>
    <property type="molecule type" value="Genomic_DNA"/>
</dbReference>
<evidence type="ECO:0000313" key="2">
    <source>
        <dbReference type="EMBL" id="MBO3274298.1"/>
    </source>
</evidence>
<keyword evidence="1" id="KW-0812">Transmembrane</keyword>
<keyword evidence="1" id="KW-0472">Membrane</keyword>
<keyword evidence="3" id="KW-1185">Reference proteome</keyword>
<organism evidence="2 3">
    <name type="scientific">Pseudomonas schmalbachii</name>
    <dbReference type="NCBI Taxonomy" id="2816993"/>
    <lineage>
        <taxon>Bacteria</taxon>
        <taxon>Pseudomonadati</taxon>
        <taxon>Pseudomonadota</taxon>
        <taxon>Gammaproteobacteria</taxon>
        <taxon>Pseudomonadales</taxon>
        <taxon>Pseudomonadaceae</taxon>
        <taxon>Pseudomonas</taxon>
    </lineage>
</organism>